<evidence type="ECO:0000313" key="2">
    <source>
        <dbReference type="EMBL" id="RKE42068.1"/>
    </source>
</evidence>
<accession>A0A420AC42</accession>
<keyword evidence="1" id="KW-1133">Transmembrane helix</keyword>
<feature type="transmembrane region" description="Helical" evidence="1">
    <location>
        <begin position="15"/>
        <end position="35"/>
    </location>
</feature>
<keyword evidence="1" id="KW-0472">Membrane</keyword>
<organism evidence="2 3">
    <name type="scientific">Sphingobacterium detergens</name>
    <dbReference type="NCBI Taxonomy" id="1145106"/>
    <lineage>
        <taxon>Bacteria</taxon>
        <taxon>Pseudomonadati</taxon>
        <taxon>Bacteroidota</taxon>
        <taxon>Sphingobacteriia</taxon>
        <taxon>Sphingobacteriales</taxon>
        <taxon>Sphingobacteriaceae</taxon>
        <taxon>Sphingobacterium</taxon>
    </lineage>
</organism>
<name>A0A420AC42_SPHD1</name>
<dbReference type="PROSITE" id="PS51257">
    <property type="entry name" value="PROKAR_LIPOPROTEIN"/>
    <property type="match status" value="1"/>
</dbReference>
<dbReference type="EMBL" id="RAPY01000009">
    <property type="protein sequence ID" value="RKE42068.1"/>
    <property type="molecule type" value="Genomic_DNA"/>
</dbReference>
<evidence type="ECO:0000313" key="3">
    <source>
        <dbReference type="Proteomes" id="UP000286246"/>
    </source>
</evidence>
<evidence type="ECO:0008006" key="4">
    <source>
        <dbReference type="Google" id="ProtNLM"/>
    </source>
</evidence>
<dbReference type="Proteomes" id="UP000286246">
    <property type="component" value="Unassembled WGS sequence"/>
</dbReference>
<reference evidence="2 3" key="1">
    <citation type="submission" date="2018-09" db="EMBL/GenBank/DDBJ databases">
        <title>Genomic Encyclopedia of Type Strains, Phase III (KMG-III): the genomes of soil and plant-associated and newly described type strains.</title>
        <authorList>
            <person name="Whitman W."/>
        </authorList>
    </citation>
    <scope>NUCLEOTIDE SEQUENCE [LARGE SCALE GENOMIC DNA]</scope>
    <source>
        <strain evidence="2 3">CECT 7938</strain>
    </source>
</reference>
<keyword evidence="1" id="KW-0812">Transmembrane</keyword>
<dbReference type="AlphaFoldDB" id="A0A420AC42"/>
<proteinExistence type="predicted"/>
<evidence type="ECO:0000256" key="1">
    <source>
        <dbReference type="SAM" id="Phobius"/>
    </source>
</evidence>
<sequence length="132" mass="15581">MQRYSGRKAIHNGKLFLRFIIIFPVLMLFSCNYRIDNKTTKLEVVESCKEKLYESIPISTPDSIVTGYCTCSTEKLLENYTILEIAKSNWDESSEERREMIKLVEPCRQDYMKKLKKHFKDRGEDLFIVSPK</sequence>
<gene>
    <name evidence="2" type="ORF">DFQ12_5667</name>
</gene>
<comment type="caution">
    <text evidence="2">The sequence shown here is derived from an EMBL/GenBank/DDBJ whole genome shotgun (WGS) entry which is preliminary data.</text>
</comment>
<protein>
    <recommendedName>
        <fullName evidence="4">Lipoprotein</fullName>
    </recommendedName>
</protein>
<keyword evidence="3" id="KW-1185">Reference proteome</keyword>